<protein>
    <submittedName>
        <fullName evidence="3">Ferredoxin-NADP reductase</fullName>
    </submittedName>
</protein>
<keyword evidence="4" id="KW-1185">Reference proteome</keyword>
<accession>A0A1H8G2F0</accession>
<dbReference type="Gene3D" id="3.40.50.80">
    <property type="entry name" value="Nucleotide-binding domain of ferredoxin-NADP reductase (FNR) module"/>
    <property type="match status" value="1"/>
</dbReference>
<dbReference type="RefSeq" id="WP_091974417.1">
    <property type="nucleotide sequence ID" value="NZ_FODF01000003.1"/>
</dbReference>
<reference evidence="3 4" key="1">
    <citation type="submission" date="2016-10" db="EMBL/GenBank/DDBJ databases">
        <authorList>
            <person name="de Groot N.N."/>
        </authorList>
    </citation>
    <scope>NUCLEOTIDE SEQUENCE [LARGE SCALE GENOMIC DNA]</scope>
    <source>
        <strain evidence="3 4">Calf135</strain>
    </source>
</reference>
<dbReference type="EMBL" id="FODF01000003">
    <property type="protein sequence ID" value="SEN37970.1"/>
    <property type="molecule type" value="Genomic_DNA"/>
</dbReference>
<name>A0A1H8G2F0_9FIRM</name>
<keyword evidence="2" id="KW-0274">FAD</keyword>
<evidence type="ECO:0000256" key="1">
    <source>
        <dbReference type="ARBA" id="ARBA00022630"/>
    </source>
</evidence>
<evidence type="ECO:0000313" key="3">
    <source>
        <dbReference type="EMBL" id="SEN37970.1"/>
    </source>
</evidence>
<dbReference type="AlphaFoldDB" id="A0A1H8G2F0"/>
<dbReference type="OrthoDB" id="9796486at2"/>
<dbReference type="Proteomes" id="UP000199512">
    <property type="component" value="Unassembled WGS sequence"/>
</dbReference>
<dbReference type="SUPFAM" id="SSF63380">
    <property type="entry name" value="Riboflavin synthase domain-like"/>
    <property type="match status" value="1"/>
</dbReference>
<organism evidence="3 4">
    <name type="scientific">Peptostreptococcus russellii</name>
    <dbReference type="NCBI Taxonomy" id="215200"/>
    <lineage>
        <taxon>Bacteria</taxon>
        <taxon>Bacillati</taxon>
        <taxon>Bacillota</taxon>
        <taxon>Clostridia</taxon>
        <taxon>Peptostreptococcales</taxon>
        <taxon>Peptostreptococcaceae</taxon>
        <taxon>Peptostreptococcus</taxon>
    </lineage>
</organism>
<proteinExistence type="predicted"/>
<dbReference type="PANTHER" id="PTHR43644:SF1">
    <property type="entry name" value="NAD(P)H-FLAVIN REDUCTASE"/>
    <property type="match status" value="1"/>
</dbReference>
<gene>
    <name evidence="3" type="ORF">SAMN05216454_10328</name>
</gene>
<dbReference type="STRING" id="215200.SAMN05216454_10328"/>
<evidence type="ECO:0000256" key="2">
    <source>
        <dbReference type="ARBA" id="ARBA00022827"/>
    </source>
</evidence>
<keyword evidence="1" id="KW-0285">Flavoprotein</keyword>
<dbReference type="SUPFAM" id="SSF52343">
    <property type="entry name" value="Ferredoxin reductase-like, C-terminal NADP-linked domain"/>
    <property type="match status" value="1"/>
</dbReference>
<evidence type="ECO:0000313" key="4">
    <source>
        <dbReference type="Proteomes" id="UP000199512"/>
    </source>
</evidence>
<dbReference type="Gene3D" id="2.40.30.10">
    <property type="entry name" value="Translation factors"/>
    <property type="match status" value="1"/>
</dbReference>
<dbReference type="InterPro" id="IPR017938">
    <property type="entry name" value="Riboflavin_synthase-like_b-brl"/>
</dbReference>
<sequence length="262" mass="29964">MKYNLDVELIEREDEGDNRITLYFSVPEGFQWEPSAHISLALEGYNRNEIIDKEYVRKFSINTLPEDNKIGVTTRTDSSDSLYKKKISELKVGDVCTIIDSECRLPIRRENKGIVFISMGVGMSTARPLINAIIKNPEGINSLTSICVNKTENYLFKEELEAADHVLCDSKCCHNRSDLRNTINHLNNIEDNIFYIIGSREFVQNIVTILKENGVAKENIMIDKKEGILDGLYDGMSYDEIKQKVRDSYRDKLSKKAVLINI</sequence>
<dbReference type="PANTHER" id="PTHR43644">
    <property type="entry name" value="NA(+)-TRANSLOCATING NADH-QUINONE REDUCTASE SUBUNIT"/>
    <property type="match status" value="1"/>
</dbReference>
<dbReference type="InterPro" id="IPR039261">
    <property type="entry name" value="FNR_nucleotide-bd"/>
</dbReference>